<proteinExistence type="predicted"/>
<reference evidence="4" key="1">
    <citation type="journal article" date="2019" name="Int. J. Syst. Evol. Microbiol.">
        <title>The Global Catalogue of Microorganisms (GCM) 10K type strain sequencing project: providing services to taxonomists for standard genome sequencing and annotation.</title>
        <authorList>
            <consortium name="The Broad Institute Genomics Platform"/>
            <consortium name="The Broad Institute Genome Sequencing Center for Infectious Disease"/>
            <person name="Wu L."/>
            <person name="Ma J."/>
        </authorList>
    </citation>
    <scope>NUCLEOTIDE SEQUENCE [LARGE SCALE GENOMIC DNA]</scope>
    <source>
        <strain evidence="4">IBRC-M 10908</strain>
    </source>
</reference>
<evidence type="ECO:0000313" key="3">
    <source>
        <dbReference type="EMBL" id="MFC4335084.1"/>
    </source>
</evidence>
<feature type="region of interest" description="Disordered" evidence="1">
    <location>
        <begin position="958"/>
        <end position="978"/>
    </location>
</feature>
<dbReference type="InterPro" id="IPR009003">
    <property type="entry name" value="Peptidase_S1_PA"/>
</dbReference>
<sequence>MAGPDYYRPPANVVRVDVWADDADAENPSHVMTGVLVAPDHVLTASHRAATAARLAVDDREAVVRPLPGVDAALLELDRPIETGAATVAAAYPVDAYLNGARVVGYPIASKTSDAKPLETIEGTATVSTAETVAFDVLHRTTSEPKGWTGLSGAPVMDGDGSLVAIVNQKHVGWQDRLNAVSAPAIARAIRQTGIGLDFEPVTPVAGPFLHRAPPHPSDLQGNDLELLRDSNEAVPFVCDENRRVILDDLDEWCPKAYPAAPDVSVRVLHGPAGVGKSRLATEWGRRLTAGGAWEFQFADTRSARRILSEWNPDRPTVLAVDYAEHSADRLNRLLHNLLDLRSRRGLHASVRLLLLSRTDIELDTLFGGPGLPPTPETGSLALEPFDDTTAQQVLRAARASYGEIHGREQAVAPASPTEFRLPLEILVAALLEVQGDSVDQDEPGDRRENLLRRLVHRETRRYGLYRDADGNGLPPQWRKCVARLATAVTLTEPTREVLLAQAEHLPGLDDLTSADREYLVDVLSGLYTVGETDGRFRAIEPDAVATAFVRHHGDFAAIAAACLESGAVYDEEAERMAFFLDILADDAPGCVDALAAEVDALPVDTSRSPAGNYRLWGTLSALGRHDRLESALIRRLHAVEKERKDLDSLYLPWYVFFAMRATADLVERGDRDKAEEVLESAVSVRDRYRREGGFDESREWLLQLLVEEVRSRSPLGDREKSSAALEQCLRAVEHAADAGDADLPELLQLVDFMHTALSGSGHASDAAHLSAAMVTLVAKCEFPSEDDKRLAVARNQLQYAVDLALARRHVIAVRALLDSLELIEDMEEDDRVFDVKAHGEALLLLTATRVSPELSFDEVAARAAHMGARGSAEERWGSPGFLFLAMALAGVAEHSPSADRERREETARGAISLTFLARDAHRHGLKRLDRQIARFDGLIESILDSQGTPADLHGADRKELERAGHQPQPGSEGLGFPEEWRSRNELRNRALTAIIATVVGSALILIPPFEQEYLYRLQNTIPLLCIVVVIWNVWFKRPSQFRQLADELKAMNEDMEELNAFTRRSSKPGEEDGPASLLRSRPPGFAERLLRKNLTITDYLAGDHFGVPLNEAWPLERRQAAYTRWVVRLGPVSYFAVYALGVAAVPLTIFGGFGIPAWFAFAYLPFFLLHLLVGGNLPRVRRLRQSGYSERAAQIIFTVGASDGERRAFDHRMFHFAGRLPMVPIVMTGFAVVSVAKLVEYYAGV</sequence>
<keyword evidence="3" id="KW-0378">Hydrolase</keyword>
<keyword evidence="4" id="KW-1185">Reference proteome</keyword>
<dbReference type="GO" id="GO:0016787">
    <property type="term" value="F:hydrolase activity"/>
    <property type="evidence" value="ECO:0007669"/>
    <property type="project" value="UniProtKB-KW"/>
</dbReference>
<keyword evidence="2" id="KW-0812">Transmembrane</keyword>
<keyword evidence="2" id="KW-0472">Membrane</keyword>
<comment type="caution">
    <text evidence="3">The sequence shown here is derived from an EMBL/GenBank/DDBJ whole genome shotgun (WGS) entry which is preliminary data.</text>
</comment>
<feature type="transmembrane region" description="Helical" evidence="2">
    <location>
        <begin position="877"/>
        <end position="894"/>
    </location>
</feature>
<feature type="transmembrane region" description="Helical" evidence="2">
    <location>
        <begin position="1156"/>
        <end position="1175"/>
    </location>
</feature>
<dbReference type="Proteomes" id="UP001595823">
    <property type="component" value="Unassembled WGS sequence"/>
</dbReference>
<keyword evidence="2" id="KW-1133">Transmembrane helix</keyword>
<protein>
    <submittedName>
        <fullName evidence="3">Trypsin-like serine peptidase</fullName>
        <ecNumber evidence="3">3.4.21.-</ecNumber>
    </submittedName>
</protein>
<dbReference type="EMBL" id="JBHSDK010000012">
    <property type="protein sequence ID" value="MFC4335084.1"/>
    <property type="molecule type" value="Genomic_DNA"/>
</dbReference>
<dbReference type="SUPFAM" id="SSF50494">
    <property type="entry name" value="Trypsin-like serine proteases"/>
    <property type="match status" value="1"/>
</dbReference>
<dbReference type="EC" id="3.4.21.-" evidence="3"/>
<accession>A0ABV8TWA1</accession>
<feature type="transmembrane region" description="Helical" evidence="2">
    <location>
        <begin position="991"/>
        <end position="1010"/>
    </location>
</feature>
<feature type="transmembrane region" description="Helical" evidence="2">
    <location>
        <begin position="1016"/>
        <end position="1036"/>
    </location>
</feature>
<name>A0ABV8TWA1_9ACTN</name>
<dbReference type="RefSeq" id="WP_380619427.1">
    <property type="nucleotide sequence ID" value="NZ_JBHSDK010000012.1"/>
</dbReference>
<evidence type="ECO:0000256" key="2">
    <source>
        <dbReference type="SAM" id="Phobius"/>
    </source>
</evidence>
<evidence type="ECO:0000313" key="4">
    <source>
        <dbReference type="Proteomes" id="UP001595823"/>
    </source>
</evidence>
<feature type="transmembrane region" description="Helical" evidence="2">
    <location>
        <begin position="1126"/>
        <end position="1150"/>
    </location>
</feature>
<organism evidence="3 4">
    <name type="scientific">Salininema proteolyticum</name>
    <dbReference type="NCBI Taxonomy" id="1607685"/>
    <lineage>
        <taxon>Bacteria</taxon>
        <taxon>Bacillati</taxon>
        <taxon>Actinomycetota</taxon>
        <taxon>Actinomycetes</taxon>
        <taxon>Glycomycetales</taxon>
        <taxon>Glycomycetaceae</taxon>
        <taxon>Salininema</taxon>
    </lineage>
</organism>
<dbReference type="Pfam" id="PF13365">
    <property type="entry name" value="Trypsin_2"/>
    <property type="match status" value="1"/>
</dbReference>
<feature type="transmembrane region" description="Helical" evidence="2">
    <location>
        <begin position="1217"/>
        <end position="1240"/>
    </location>
</feature>
<evidence type="ECO:0000256" key="1">
    <source>
        <dbReference type="SAM" id="MobiDB-lite"/>
    </source>
</evidence>
<gene>
    <name evidence="3" type="ORF">ACFPET_07720</name>
</gene>